<dbReference type="AlphaFoldDB" id="A0A0E9U3E8"/>
<protein>
    <submittedName>
        <fullName evidence="1">Uncharacterized protein</fullName>
    </submittedName>
</protein>
<sequence>MEKSLPRTCNASEICLNHTYNLSVNGCPSWGRSFAIH</sequence>
<proteinExistence type="predicted"/>
<evidence type="ECO:0000313" key="1">
    <source>
        <dbReference type="EMBL" id="JAH60439.1"/>
    </source>
</evidence>
<reference evidence="1" key="2">
    <citation type="journal article" date="2015" name="Fish Shellfish Immunol.">
        <title>Early steps in the European eel (Anguilla anguilla)-Vibrio vulnificus interaction in the gills: Role of the RtxA13 toxin.</title>
        <authorList>
            <person name="Callol A."/>
            <person name="Pajuelo D."/>
            <person name="Ebbesson L."/>
            <person name="Teles M."/>
            <person name="MacKenzie S."/>
            <person name="Amaro C."/>
        </authorList>
    </citation>
    <scope>NUCLEOTIDE SEQUENCE</scope>
</reference>
<accession>A0A0E9U3E8</accession>
<dbReference type="EMBL" id="GBXM01048138">
    <property type="protein sequence ID" value="JAH60439.1"/>
    <property type="molecule type" value="Transcribed_RNA"/>
</dbReference>
<reference evidence="1" key="1">
    <citation type="submission" date="2014-11" db="EMBL/GenBank/DDBJ databases">
        <authorList>
            <person name="Amaro Gonzalez C."/>
        </authorList>
    </citation>
    <scope>NUCLEOTIDE SEQUENCE</scope>
</reference>
<organism evidence="1">
    <name type="scientific">Anguilla anguilla</name>
    <name type="common">European freshwater eel</name>
    <name type="synonym">Muraena anguilla</name>
    <dbReference type="NCBI Taxonomy" id="7936"/>
    <lineage>
        <taxon>Eukaryota</taxon>
        <taxon>Metazoa</taxon>
        <taxon>Chordata</taxon>
        <taxon>Craniata</taxon>
        <taxon>Vertebrata</taxon>
        <taxon>Euteleostomi</taxon>
        <taxon>Actinopterygii</taxon>
        <taxon>Neopterygii</taxon>
        <taxon>Teleostei</taxon>
        <taxon>Anguilliformes</taxon>
        <taxon>Anguillidae</taxon>
        <taxon>Anguilla</taxon>
    </lineage>
</organism>
<name>A0A0E9U3E8_ANGAN</name>